<dbReference type="InterPro" id="IPR006702">
    <property type="entry name" value="CASP_dom"/>
</dbReference>
<evidence type="ECO:0000256" key="4">
    <source>
        <dbReference type="ARBA" id="ARBA00022475"/>
    </source>
</evidence>
<evidence type="ECO:0000256" key="6">
    <source>
        <dbReference type="ARBA" id="ARBA00022989"/>
    </source>
</evidence>
<keyword evidence="7 8" id="KW-0472">Membrane</keyword>
<dbReference type="GO" id="GO:0005886">
    <property type="term" value="C:plasma membrane"/>
    <property type="evidence" value="ECO:0007669"/>
    <property type="project" value="UniProtKB-SubCell"/>
</dbReference>
<keyword evidence="4 8" id="KW-1003">Cell membrane</keyword>
<dbReference type="AlphaFoldDB" id="A0A3L6ELY0"/>
<comment type="subcellular location">
    <subcellularLocation>
        <location evidence="1 8">Cell membrane</location>
        <topology evidence="1 8">Multi-pass membrane protein</topology>
    </subcellularLocation>
</comment>
<evidence type="ECO:0000259" key="9">
    <source>
        <dbReference type="Pfam" id="PF04535"/>
    </source>
</evidence>
<evidence type="ECO:0000313" key="10">
    <source>
        <dbReference type="EMBL" id="PWZ21679.1"/>
    </source>
</evidence>
<evidence type="ECO:0000256" key="5">
    <source>
        <dbReference type="ARBA" id="ARBA00022692"/>
    </source>
</evidence>
<reference evidence="10" key="1">
    <citation type="journal article" date="2018" name="Nat. Genet.">
        <title>Extensive intraspecific gene order and gene structural variations between Mo17 and other maize genomes.</title>
        <authorList>
            <person name="Sun S."/>
            <person name="Zhou Y."/>
            <person name="Chen J."/>
            <person name="Shi J."/>
            <person name="Zhao H."/>
            <person name="Zhao H."/>
            <person name="Song W."/>
            <person name="Zhang M."/>
            <person name="Cui Y."/>
            <person name="Dong X."/>
            <person name="Liu H."/>
            <person name="Ma X."/>
            <person name="Jiao Y."/>
            <person name="Wang B."/>
            <person name="Wei X."/>
            <person name="Stein J.C."/>
            <person name="Glaubitz J.C."/>
            <person name="Lu F."/>
            <person name="Yu G."/>
            <person name="Liang C."/>
            <person name="Fengler K."/>
            <person name="Li B."/>
            <person name="Rafalski A."/>
            <person name="Schnable P.S."/>
            <person name="Ware D.H."/>
            <person name="Buckler E.S."/>
            <person name="Lai J."/>
        </authorList>
    </citation>
    <scope>NUCLEOTIDE SEQUENCE [LARGE SCALE GENOMIC DNA]</scope>
    <source>
        <tissue evidence="10">Seedling</tissue>
    </source>
</reference>
<comment type="similarity">
    <text evidence="2 8">Belongs to the Casparian strip membrane proteins (CASP) family.</text>
</comment>
<protein>
    <recommendedName>
        <fullName evidence="8">CASP-like protein</fullName>
    </recommendedName>
</protein>
<comment type="caution">
    <text evidence="10">The sequence shown here is derived from an EMBL/GenBank/DDBJ whole genome shotgun (WGS) entry which is preliminary data.</text>
</comment>
<sequence length="181" mass="19464">MALSRTAWIAGGLVARLLLIAVLALTVQSRFSNRTYYDFKAAGYNNDLQSYTYAVVAAVVGMAGSLLQTPVAVYLLCRGKRMMTPSSLILDVSMYADIVVTVVLASGVGAGFGATDDVLEYVEHGSRWAEEATQDLVKYYHKGLIAIVFLLIGMVLSVCATVVSTRLRVRAASNDDIADDV</sequence>
<accession>A0A3L6ELY0</accession>
<proteinExistence type="inferred from homology"/>
<evidence type="ECO:0000256" key="8">
    <source>
        <dbReference type="RuleBase" id="RU361233"/>
    </source>
</evidence>
<dbReference type="PANTHER" id="PTHR33573">
    <property type="entry name" value="CASP-LIKE PROTEIN 4A4"/>
    <property type="match status" value="1"/>
</dbReference>
<feature type="domain" description="Casparian strip membrane protein" evidence="9">
    <location>
        <begin position="13"/>
        <end position="155"/>
    </location>
</feature>
<evidence type="ECO:0000256" key="1">
    <source>
        <dbReference type="ARBA" id="ARBA00004651"/>
    </source>
</evidence>
<feature type="transmembrane region" description="Helical" evidence="8">
    <location>
        <begin position="143"/>
        <end position="163"/>
    </location>
</feature>
<evidence type="ECO:0000256" key="7">
    <source>
        <dbReference type="ARBA" id="ARBA00023136"/>
    </source>
</evidence>
<evidence type="ECO:0000256" key="2">
    <source>
        <dbReference type="ARBA" id="ARBA00007651"/>
    </source>
</evidence>
<dbReference type="PANTHER" id="PTHR33573:SF3">
    <property type="entry name" value="CASP-LIKE PROTEIN"/>
    <property type="match status" value="1"/>
</dbReference>
<comment type="subunit">
    <text evidence="3 8">Homodimer and heterodimers.</text>
</comment>
<feature type="transmembrane region" description="Helical" evidence="8">
    <location>
        <begin position="88"/>
        <end position="112"/>
    </location>
</feature>
<dbReference type="Pfam" id="PF04535">
    <property type="entry name" value="CASP_dom"/>
    <property type="match status" value="1"/>
</dbReference>
<organism evidence="10">
    <name type="scientific">Zea mays</name>
    <name type="common">Maize</name>
    <dbReference type="NCBI Taxonomy" id="4577"/>
    <lineage>
        <taxon>Eukaryota</taxon>
        <taxon>Viridiplantae</taxon>
        <taxon>Streptophyta</taxon>
        <taxon>Embryophyta</taxon>
        <taxon>Tracheophyta</taxon>
        <taxon>Spermatophyta</taxon>
        <taxon>Magnoliopsida</taxon>
        <taxon>Liliopsida</taxon>
        <taxon>Poales</taxon>
        <taxon>Poaceae</taxon>
        <taxon>PACMAD clade</taxon>
        <taxon>Panicoideae</taxon>
        <taxon>Andropogonodae</taxon>
        <taxon>Andropogoneae</taxon>
        <taxon>Tripsacinae</taxon>
        <taxon>Zea</taxon>
    </lineage>
</organism>
<feature type="transmembrane region" description="Helical" evidence="8">
    <location>
        <begin position="51"/>
        <end position="76"/>
    </location>
</feature>
<dbReference type="EMBL" id="NCVQ01000006">
    <property type="protein sequence ID" value="PWZ21679.1"/>
    <property type="molecule type" value="Genomic_DNA"/>
</dbReference>
<dbReference type="Proteomes" id="UP000251960">
    <property type="component" value="Chromosome 5"/>
</dbReference>
<gene>
    <name evidence="10" type="ORF">Zm00014a_029791</name>
</gene>
<name>A0A3L6ELY0_MAIZE</name>
<evidence type="ECO:0000256" key="3">
    <source>
        <dbReference type="ARBA" id="ARBA00011489"/>
    </source>
</evidence>
<dbReference type="ExpressionAtlas" id="A0A3L6ELY0">
    <property type="expression patterns" value="baseline"/>
</dbReference>
<keyword evidence="5 8" id="KW-0812">Transmembrane</keyword>
<keyword evidence="6 8" id="KW-1133">Transmembrane helix</keyword>
<feature type="transmembrane region" description="Helical" evidence="8">
    <location>
        <begin position="7"/>
        <end position="31"/>
    </location>
</feature>